<dbReference type="EMBL" id="AP026562">
    <property type="protein sequence ID" value="BDP44128.1"/>
    <property type="molecule type" value="Genomic_DNA"/>
</dbReference>
<sequence>MAGMNGLSVRGLCKGYAGRAVLRGVSLDVPAGERFALLGPSGSGKTTLLRIVAGLDHPDAGEVQIGGVSLAGVPAERRGLGVVFQDPLLFPHLTVGENVGFSLRLRGERGRALRARVEEVLEQVGLSGYAARRPHGLSGGQAQRVALARALVTRPRVLLLDEPFSALDTPLRRELRGWLTALQEATGTTMLFVTHDQEEALNVGQRIGLLLDGTLAQVGEGQAFYTRPASVTVAAFFGGVNFIPGEQRGGEVRTELGVFRVPVRREGRVTLTVRPEALRLADEENAVRGEVVASEFAGTHRRVTLRAGLQRLVWHAPPHEAVTVGQPLTLACPASACWTIPAG</sequence>
<evidence type="ECO:0000256" key="8">
    <source>
        <dbReference type="ARBA" id="ARBA00023136"/>
    </source>
</evidence>
<name>A0ABN6RLF2_9DEIO</name>
<keyword evidence="6" id="KW-0408">Iron</keyword>
<dbReference type="InterPro" id="IPR008995">
    <property type="entry name" value="Mo/tungstate-bd_C_term_dom"/>
</dbReference>
<evidence type="ECO:0000313" key="10">
    <source>
        <dbReference type="EMBL" id="BDP44128.1"/>
    </source>
</evidence>
<evidence type="ECO:0000256" key="4">
    <source>
        <dbReference type="ARBA" id="ARBA00022741"/>
    </source>
</evidence>
<keyword evidence="3" id="KW-0410">Iron transport</keyword>
<evidence type="ECO:0000256" key="2">
    <source>
        <dbReference type="ARBA" id="ARBA00022475"/>
    </source>
</evidence>
<dbReference type="InterPro" id="IPR027417">
    <property type="entry name" value="P-loop_NTPase"/>
</dbReference>
<proteinExistence type="predicted"/>
<dbReference type="Pfam" id="PF00005">
    <property type="entry name" value="ABC_tran"/>
    <property type="match status" value="1"/>
</dbReference>
<keyword evidence="11" id="KW-1185">Reference proteome</keyword>
<keyword evidence="5 10" id="KW-0067">ATP-binding</keyword>
<dbReference type="Proteomes" id="UP001064971">
    <property type="component" value="Plasmid pDAETH-2"/>
</dbReference>
<dbReference type="CDD" id="cd03259">
    <property type="entry name" value="ABC_Carb_Solutes_like"/>
    <property type="match status" value="1"/>
</dbReference>
<accession>A0ABN6RLF2</accession>
<dbReference type="Gene3D" id="3.40.50.300">
    <property type="entry name" value="P-loop containing nucleotide triphosphate hydrolases"/>
    <property type="match status" value="1"/>
</dbReference>
<feature type="domain" description="ABC transporter" evidence="9">
    <location>
        <begin position="7"/>
        <end position="237"/>
    </location>
</feature>
<dbReference type="InterPro" id="IPR015853">
    <property type="entry name" value="ABC_transpr_FbpC"/>
</dbReference>
<dbReference type="InterPro" id="IPR003593">
    <property type="entry name" value="AAA+_ATPase"/>
</dbReference>
<evidence type="ECO:0000259" key="9">
    <source>
        <dbReference type="PROSITE" id="PS50893"/>
    </source>
</evidence>
<dbReference type="PROSITE" id="PS00211">
    <property type="entry name" value="ABC_TRANSPORTER_1"/>
    <property type="match status" value="1"/>
</dbReference>
<dbReference type="SMART" id="SM00382">
    <property type="entry name" value="AAA"/>
    <property type="match status" value="1"/>
</dbReference>
<organism evidence="10 11">
    <name type="scientific">Deinococcus aetherius</name>
    <dbReference type="NCBI Taxonomy" id="200252"/>
    <lineage>
        <taxon>Bacteria</taxon>
        <taxon>Thermotogati</taxon>
        <taxon>Deinococcota</taxon>
        <taxon>Deinococci</taxon>
        <taxon>Deinococcales</taxon>
        <taxon>Deinococcaceae</taxon>
        <taxon>Deinococcus</taxon>
    </lineage>
</organism>
<evidence type="ECO:0000256" key="5">
    <source>
        <dbReference type="ARBA" id="ARBA00022840"/>
    </source>
</evidence>
<keyword evidence="8" id="KW-0472">Membrane</keyword>
<evidence type="ECO:0000256" key="7">
    <source>
        <dbReference type="ARBA" id="ARBA00023065"/>
    </source>
</evidence>
<dbReference type="PANTHER" id="PTHR42781">
    <property type="entry name" value="SPERMIDINE/PUTRESCINE IMPORT ATP-BINDING PROTEIN POTA"/>
    <property type="match status" value="1"/>
</dbReference>
<dbReference type="InterPro" id="IPR003439">
    <property type="entry name" value="ABC_transporter-like_ATP-bd"/>
</dbReference>
<reference evidence="10" key="1">
    <citation type="submission" date="2022-07" db="EMBL/GenBank/DDBJ databases">
        <title>Complete Genome Sequence of the Radioresistant Bacterium Deinococcus aetherius ST0316, Isolated from the Air Dust collected in Lower Stratosphere above Japan.</title>
        <authorList>
            <person name="Satoh K."/>
            <person name="Hagiwara K."/>
            <person name="Katsumata K."/>
            <person name="Kubo A."/>
            <person name="Yokobori S."/>
            <person name="Yamagishi A."/>
            <person name="Oono Y."/>
            <person name="Narumi I."/>
        </authorList>
    </citation>
    <scope>NUCLEOTIDE SEQUENCE</scope>
    <source>
        <strain evidence="10">ST0316</strain>
        <plasmid evidence="10">pDAETH-2</plasmid>
    </source>
</reference>
<gene>
    <name evidence="10" type="ORF">DAETH_40970</name>
</gene>
<dbReference type="SUPFAM" id="SSF52540">
    <property type="entry name" value="P-loop containing nucleoside triphosphate hydrolases"/>
    <property type="match status" value="1"/>
</dbReference>
<evidence type="ECO:0000313" key="11">
    <source>
        <dbReference type="Proteomes" id="UP001064971"/>
    </source>
</evidence>
<keyword evidence="1" id="KW-0813">Transport</keyword>
<keyword evidence="10" id="KW-0614">Plasmid</keyword>
<dbReference type="PANTHER" id="PTHR42781:SF4">
    <property type="entry name" value="SPERMIDINE_PUTRESCINE IMPORT ATP-BINDING PROTEIN POTA"/>
    <property type="match status" value="1"/>
</dbReference>
<dbReference type="InterPro" id="IPR017871">
    <property type="entry name" value="ABC_transporter-like_CS"/>
</dbReference>
<keyword evidence="2" id="KW-1003">Cell membrane</keyword>
<dbReference type="GO" id="GO:0005524">
    <property type="term" value="F:ATP binding"/>
    <property type="evidence" value="ECO:0007669"/>
    <property type="project" value="UniProtKB-KW"/>
</dbReference>
<evidence type="ECO:0000256" key="6">
    <source>
        <dbReference type="ARBA" id="ARBA00023004"/>
    </source>
</evidence>
<dbReference type="PROSITE" id="PS50893">
    <property type="entry name" value="ABC_TRANSPORTER_2"/>
    <property type="match status" value="1"/>
</dbReference>
<dbReference type="SUPFAM" id="SSF50331">
    <property type="entry name" value="MOP-like"/>
    <property type="match status" value="1"/>
</dbReference>
<keyword evidence="7" id="KW-0406">Ion transport</keyword>
<evidence type="ECO:0000256" key="3">
    <source>
        <dbReference type="ARBA" id="ARBA00022496"/>
    </source>
</evidence>
<dbReference type="InterPro" id="IPR050093">
    <property type="entry name" value="ABC_SmlMolc_Importer"/>
</dbReference>
<keyword evidence="4" id="KW-0547">Nucleotide-binding</keyword>
<dbReference type="Pfam" id="PF08402">
    <property type="entry name" value="TOBE_2"/>
    <property type="match status" value="1"/>
</dbReference>
<geneLocation type="plasmid" evidence="10 11">
    <name>pDAETH-2</name>
</geneLocation>
<protein>
    <submittedName>
        <fullName evidence="10">Iron ABC transporter ATP-binding protein</fullName>
    </submittedName>
</protein>
<dbReference type="InterPro" id="IPR013611">
    <property type="entry name" value="Transp-assoc_OB_typ2"/>
</dbReference>
<evidence type="ECO:0000256" key="1">
    <source>
        <dbReference type="ARBA" id="ARBA00022448"/>
    </source>
</evidence>